<name>A0A151RGN4_CAJCA</name>
<keyword evidence="1" id="KW-1133">Transmembrane helix</keyword>
<feature type="transmembrane region" description="Helical" evidence="1">
    <location>
        <begin position="21"/>
        <end position="38"/>
    </location>
</feature>
<protein>
    <submittedName>
        <fullName evidence="2">Uncharacterized protein</fullName>
    </submittedName>
</protein>
<evidence type="ECO:0000256" key="1">
    <source>
        <dbReference type="SAM" id="Phobius"/>
    </source>
</evidence>
<evidence type="ECO:0000313" key="3">
    <source>
        <dbReference type="Proteomes" id="UP000075243"/>
    </source>
</evidence>
<sequence length="126" mass="13906">NWGLRLGYGHRVVTTGKCSNLLIWLGGIGITVDAYVLYLGGVDATLGIAWLETLAKVLINWREMSMVFSQGEHVKLQGQVGQGRFSNVIENTLKKDDLAVICREIEGLPPKKELIKLLILSMGLNQ</sequence>
<organism evidence="2 3">
    <name type="scientific">Cajanus cajan</name>
    <name type="common">Pigeon pea</name>
    <name type="synonym">Cajanus indicus</name>
    <dbReference type="NCBI Taxonomy" id="3821"/>
    <lineage>
        <taxon>Eukaryota</taxon>
        <taxon>Viridiplantae</taxon>
        <taxon>Streptophyta</taxon>
        <taxon>Embryophyta</taxon>
        <taxon>Tracheophyta</taxon>
        <taxon>Spermatophyta</taxon>
        <taxon>Magnoliopsida</taxon>
        <taxon>eudicotyledons</taxon>
        <taxon>Gunneridae</taxon>
        <taxon>Pentapetalae</taxon>
        <taxon>rosids</taxon>
        <taxon>fabids</taxon>
        <taxon>Fabales</taxon>
        <taxon>Fabaceae</taxon>
        <taxon>Papilionoideae</taxon>
        <taxon>50 kb inversion clade</taxon>
        <taxon>NPAAA clade</taxon>
        <taxon>indigoferoid/millettioid clade</taxon>
        <taxon>Phaseoleae</taxon>
        <taxon>Cajanus</taxon>
    </lineage>
</organism>
<reference evidence="2" key="1">
    <citation type="journal article" date="2012" name="Nat. Biotechnol.">
        <title>Draft genome sequence of pigeonpea (Cajanus cajan), an orphan legume crop of resource-poor farmers.</title>
        <authorList>
            <person name="Varshney R.K."/>
            <person name="Chen W."/>
            <person name="Li Y."/>
            <person name="Bharti A.K."/>
            <person name="Saxena R.K."/>
            <person name="Schlueter J.A."/>
            <person name="Donoghue M.T."/>
            <person name="Azam S."/>
            <person name="Fan G."/>
            <person name="Whaley A.M."/>
            <person name="Farmer A.D."/>
            <person name="Sheridan J."/>
            <person name="Iwata A."/>
            <person name="Tuteja R."/>
            <person name="Penmetsa R.V."/>
            <person name="Wu W."/>
            <person name="Upadhyaya H.D."/>
            <person name="Yang S.P."/>
            <person name="Shah T."/>
            <person name="Saxena K.B."/>
            <person name="Michael T."/>
            <person name="McCombie W.R."/>
            <person name="Yang B."/>
            <person name="Zhang G."/>
            <person name="Yang H."/>
            <person name="Wang J."/>
            <person name="Spillane C."/>
            <person name="Cook D.R."/>
            <person name="May G.D."/>
            <person name="Xu X."/>
            <person name="Jackson S.A."/>
        </authorList>
    </citation>
    <scope>NUCLEOTIDE SEQUENCE [LARGE SCALE GENOMIC DNA]</scope>
</reference>
<keyword evidence="3" id="KW-1185">Reference proteome</keyword>
<dbReference type="Gramene" id="C.cajan_33700.t">
    <property type="protein sequence ID" value="C.cajan_33700.t.cds1"/>
    <property type="gene ID" value="C.cajan_33700"/>
</dbReference>
<evidence type="ECO:0000313" key="2">
    <source>
        <dbReference type="EMBL" id="KYP41728.1"/>
    </source>
</evidence>
<keyword evidence="1" id="KW-0472">Membrane</keyword>
<feature type="non-terminal residue" evidence="2">
    <location>
        <position position="1"/>
    </location>
</feature>
<dbReference type="Gene3D" id="2.40.70.10">
    <property type="entry name" value="Acid Proteases"/>
    <property type="match status" value="1"/>
</dbReference>
<gene>
    <name evidence="2" type="ORF">KK1_036897</name>
</gene>
<dbReference type="Proteomes" id="UP000075243">
    <property type="component" value="Unassembled WGS sequence"/>
</dbReference>
<proteinExistence type="predicted"/>
<dbReference type="EMBL" id="KQ483755">
    <property type="protein sequence ID" value="KYP41728.1"/>
    <property type="molecule type" value="Genomic_DNA"/>
</dbReference>
<keyword evidence="1" id="KW-0812">Transmembrane</keyword>
<dbReference type="AlphaFoldDB" id="A0A151RGN4"/>
<accession>A0A151RGN4</accession>
<dbReference type="InterPro" id="IPR021109">
    <property type="entry name" value="Peptidase_aspartic_dom_sf"/>
</dbReference>